<evidence type="ECO:0000313" key="3">
    <source>
        <dbReference type="Proteomes" id="UP000314294"/>
    </source>
</evidence>
<protein>
    <submittedName>
        <fullName evidence="2">Uncharacterized protein</fullName>
    </submittedName>
</protein>
<evidence type="ECO:0000256" key="1">
    <source>
        <dbReference type="SAM" id="MobiDB-lite"/>
    </source>
</evidence>
<gene>
    <name evidence="2" type="ORF">EYF80_022078</name>
</gene>
<evidence type="ECO:0000313" key="2">
    <source>
        <dbReference type="EMBL" id="TNN67763.1"/>
    </source>
</evidence>
<comment type="caution">
    <text evidence="2">The sequence shown here is derived from an EMBL/GenBank/DDBJ whole genome shotgun (WGS) entry which is preliminary data.</text>
</comment>
<dbReference type="AlphaFoldDB" id="A0A4Z2HS04"/>
<dbReference type="Proteomes" id="UP000314294">
    <property type="component" value="Unassembled WGS sequence"/>
</dbReference>
<name>A0A4Z2HS04_9TELE</name>
<accession>A0A4Z2HS04</accession>
<dbReference type="EMBL" id="SRLO01000199">
    <property type="protein sequence ID" value="TNN67763.1"/>
    <property type="molecule type" value="Genomic_DNA"/>
</dbReference>
<reference evidence="2 3" key="1">
    <citation type="submission" date="2019-03" db="EMBL/GenBank/DDBJ databases">
        <title>First draft genome of Liparis tanakae, snailfish: a comprehensive survey of snailfish specific genes.</title>
        <authorList>
            <person name="Kim W."/>
            <person name="Song I."/>
            <person name="Jeong J.-H."/>
            <person name="Kim D."/>
            <person name="Kim S."/>
            <person name="Ryu S."/>
            <person name="Song J.Y."/>
            <person name="Lee S.K."/>
        </authorList>
    </citation>
    <scope>NUCLEOTIDE SEQUENCE [LARGE SCALE GENOMIC DNA]</scope>
    <source>
        <tissue evidence="2">Muscle</tissue>
    </source>
</reference>
<proteinExistence type="predicted"/>
<feature type="region of interest" description="Disordered" evidence="1">
    <location>
        <begin position="73"/>
        <end position="97"/>
    </location>
</feature>
<keyword evidence="3" id="KW-1185">Reference proteome</keyword>
<sequence>MVLWQCHESPQPSLLRTQWPLSPEAFWDRTAQLEPDTAPHWEVDRGCDKRPLGGSLVQTSVLTLSWSQTSRRGPVVAAPGVPGGRGVRERRGPARRPPPVRAVALAVQALAAARPLLLAHPLPLHGLSQEAVVVVVSPAPGGVGGVRAVPVQGHQVVAAAAASAREAPVAPAVCSAAVLGGGGAAPAVVDVAVVPAAGAAAPAVGQPGSPSPASELLRAPLRRGVVAVVAPSDVVEVVHGASAHAIPHVAPAVPRAVVAAPALLGHAADGAHGFVPVVDGGQRRRLGATPAAPSVRTVVQGADFGHGIH</sequence>
<organism evidence="2 3">
    <name type="scientific">Liparis tanakae</name>
    <name type="common">Tanaka's snailfish</name>
    <dbReference type="NCBI Taxonomy" id="230148"/>
    <lineage>
        <taxon>Eukaryota</taxon>
        <taxon>Metazoa</taxon>
        <taxon>Chordata</taxon>
        <taxon>Craniata</taxon>
        <taxon>Vertebrata</taxon>
        <taxon>Euteleostomi</taxon>
        <taxon>Actinopterygii</taxon>
        <taxon>Neopterygii</taxon>
        <taxon>Teleostei</taxon>
        <taxon>Neoteleostei</taxon>
        <taxon>Acanthomorphata</taxon>
        <taxon>Eupercaria</taxon>
        <taxon>Perciformes</taxon>
        <taxon>Cottioidei</taxon>
        <taxon>Cottales</taxon>
        <taxon>Liparidae</taxon>
        <taxon>Liparis</taxon>
    </lineage>
</organism>